<keyword evidence="1" id="KW-0732">Signal</keyword>
<organism evidence="2 3">
    <name type="scientific">Ceratocystis lukuohia</name>
    <dbReference type="NCBI Taxonomy" id="2019550"/>
    <lineage>
        <taxon>Eukaryota</taxon>
        <taxon>Fungi</taxon>
        <taxon>Dikarya</taxon>
        <taxon>Ascomycota</taxon>
        <taxon>Pezizomycotina</taxon>
        <taxon>Sordariomycetes</taxon>
        <taxon>Hypocreomycetidae</taxon>
        <taxon>Microascales</taxon>
        <taxon>Ceratocystidaceae</taxon>
        <taxon>Ceratocystis</taxon>
    </lineage>
</organism>
<dbReference type="GeneID" id="98120383"/>
<feature type="signal peptide" evidence="1">
    <location>
        <begin position="1"/>
        <end position="20"/>
    </location>
</feature>
<proteinExistence type="predicted"/>
<dbReference type="CDD" id="cd00920">
    <property type="entry name" value="Cupredoxin"/>
    <property type="match status" value="1"/>
</dbReference>
<evidence type="ECO:0000313" key="2">
    <source>
        <dbReference type="EMBL" id="KAL2885816.1"/>
    </source>
</evidence>
<dbReference type="SUPFAM" id="SSF49503">
    <property type="entry name" value="Cupredoxins"/>
    <property type="match status" value="1"/>
</dbReference>
<comment type="caution">
    <text evidence="2">The sequence shown here is derived from an EMBL/GenBank/DDBJ whole genome shotgun (WGS) entry which is preliminary data.</text>
</comment>
<dbReference type="EMBL" id="JABSNW010000007">
    <property type="protein sequence ID" value="KAL2885816.1"/>
    <property type="molecule type" value="Genomic_DNA"/>
</dbReference>
<gene>
    <name evidence="2" type="ORF">HOO65_070278</name>
</gene>
<dbReference type="PANTHER" id="PTHR34883">
    <property type="entry name" value="SERINE-RICH PROTEIN, PUTATIVE-RELATED-RELATED"/>
    <property type="match status" value="1"/>
</dbReference>
<accession>A0ABR4MC13</accession>
<dbReference type="PANTHER" id="PTHR34883:SF15">
    <property type="entry name" value="EXTRACELLULAR SERINE-RICH PROTEIN"/>
    <property type="match status" value="1"/>
</dbReference>
<reference evidence="2 3" key="1">
    <citation type="submission" date="2020-05" db="EMBL/GenBank/DDBJ databases">
        <title>Ceratocystis lukuohia genome.</title>
        <authorList>
            <person name="Harrington T.C."/>
            <person name="Kim K."/>
            <person name="Mayers C.G."/>
        </authorList>
    </citation>
    <scope>NUCLEOTIDE SEQUENCE [LARGE SCALE GENOMIC DNA]</scope>
    <source>
        <strain evidence="2 3">C4212</strain>
    </source>
</reference>
<sequence length="168" mass="18114">MKFSLVVLLSAASSLASTDGSHLRPRDSIIVKVKDHTFEPLSLKVPVGESVWFEFYGGTHSVVQADYNNPCRHLTSGFATGSYTTDPESGKSNIKALLLHVTDENPIWFYDGADGHCHKKGAVGVINPPDGDEQTLLEFSANALKLGSTENPEGLTVDGAWVVTMPQN</sequence>
<dbReference type="Proteomes" id="UP001610728">
    <property type="component" value="Unassembled WGS sequence"/>
</dbReference>
<evidence type="ECO:0000256" key="1">
    <source>
        <dbReference type="SAM" id="SignalP"/>
    </source>
</evidence>
<name>A0ABR4MC13_9PEZI</name>
<evidence type="ECO:0000313" key="3">
    <source>
        <dbReference type="Proteomes" id="UP001610728"/>
    </source>
</evidence>
<dbReference type="RefSeq" id="XP_070856996.1">
    <property type="nucleotide sequence ID" value="XM_071001290.1"/>
</dbReference>
<feature type="chain" id="PRO_5045914993" evidence="1">
    <location>
        <begin position="21"/>
        <end position="168"/>
    </location>
</feature>
<protein>
    <submittedName>
        <fullName evidence="2">Extracellular serine-rich protein</fullName>
    </submittedName>
</protein>
<keyword evidence="3" id="KW-1185">Reference proteome</keyword>
<dbReference type="InterPro" id="IPR052953">
    <property type="entry name" value="Ser-rich/MCO-related"/>
</dbReference>
<dbReference type="InterPro" id="IPR008972">
    <property type="entry name" value="Cupredoxin"/>
</dbReference>
<dbReference type="Gene3D" id="2.60.40.420">
    <property type="entry name" value="Cupredoxins - blue copper proteins"/>
    <property type="match status" value="1"/>
</dbReference>